<name>A0A1C3Y359_9HYPH</name>
<dbReference type="InterPro" id="IPR028082">
    <property type="entry name" value="Peripla_BP_I"/>
</dbReference>
<dbReference type="PANTHER" id="PTHR46847">
    <property type="entry name" value="D-ALLOSE-BINDING PERIPLASMIC PROTEIN-RELATED"/>
    <property type="match status" value="1"/>
</dbReference>
<feature type="domain" description="Periplasmic binding protein" evidence="5">
    <location>
        <begin position="73"/>
        <end position="326"/>
    </location>
</feature>
<evidence type="ECO:0000313" key="7">
    <source>
        <dbReference type="Proteomes" id="UP000198723"/>
    </source>
</evidence>
<evidence type="ECO:0000256" key="3">
    <source>
        <dbReference type="ARBA" id="ARBA00022729"/>
    </source>
</evidence>
<dbReference type="STRING" id="1138170.GA0061105_105311"/>
<keyword evidence="3 4" id="KW-0732">Signal</keyword>
<dbReference type="PANTHER" id="PTHR46847:SF1">
    <property type="entry name" value="D-ALLOSE-BINDING PERIPLASMIC PROTEIN-RELATED"/>
    <property type="match status" value="1"/>
</dbReference>
<comment type="subcellular location">
    <subcellularLocation>
        <location evidence="1">Cell envelope</location>
    </subcellularLocation>
</comment>
<gene>
    <name evidence="6" type="ORF">GA0061105_105311</name>
</gene>
<evidence type="ECO:0000256" key="1">
    <source>
        <dbReference type="ARBA" id="ARBA00004196"/>
    </source>
</evidence>
<dbReference type="InterPro" id="IPR025997">
    <property type="entry name" value="SBP_2_dom"/>
</dbReference>
<feature type="chain" id="PRO_5008687221" evidence="4">
    <location>
        <begin position="34"/>
        <end position="353"/>
    </location>
</feature>
<organism evidence="6 7">
    <name type="scientific">Rhizobium aethiopicum</name>
    <dbReference type="NCBI Taxonomy" id="1138170"/>
    <lineage>
        <taxon>Bacteria</taxon>
        <taxon>Pseudomonadati</taxon>
        <taxon>Pseudomonadota</taxon>
        <taxon>Alphaproteobacteria</taxon>
        <taxon>Hyphomicrobiales</taxon>
        <taxon>Rhizobiaceae</taxon>
        <taxon>Rhizobium/Agrobacterium group</taxon>
        <taxon>Rhizobium</taxon>
    </lineage>
</organism>
<proteinExistence type="inferred from homology"/>
<protein>
    <submittedName>
        <fullName evidence="6">Ribose transport system substrate-binding protein</fullName>
    </submittedName>
</protein>
<dbReference type="EMBL" id="FMAJ01000005">
    <property type="protein sequence ID" value="SCB58840.1"/>
    <property type="molecule type" value="Genomic_DNA"/>
</dbReference>
<accession>A0A1C3Y359</accession>
<feature type="signal peptide" evidence="4">
    <location>
        <begin position="1"/>
        <end position="33"/>
    </location>
</feature>
<evidence type="ECO:0000256" key="4">
    <source>
        <dbReference type="SAM" id="SignalP"/>
    </source>
</evidence>
<dbReference type="Proteomes" id="UP000198723">
    <property type="component" value="Unassembled WGS sequence"/>
</dbReference>
<dbReference type="Pfam" id="PF13407">
    <property type="entry name" value="Peripla_BP_4"/>
    <property type="match status" value="1"/>
</dbReference>
<dbReference type="CDD" id="cd01536">
    <property type="entry name" value="PBP1_ABC_sugar_binding-like"/>
    <property type="match status" value="1"/>
</dbReference>
<dbReference type="GO" id="GO:0030246">
    <property type="term" value="F:carbohydrate binding"/>
    <property type="evidence" value="ECO:0007669"/>
    <property type="project" value="UniProtKB-ARBA"/>
</dbReference>
<dbReference type="AlphaFoldDB" id="A0A1C3Y359"/>
<evidence type="ECO:0000259" key="5">
    <source>
        <dbReference type="Pfam" id="PF13407"/>
    </source>
</evidence>
<dbReference type="RefSeq" id="WP_064696923.1">
    <property type="nucleotide sequence ID" value="NZ_FMAJ01000005.1"/>
</dbReference>
<dbReference type="GO" id="GO:0030313">
    <property type="term" value="C:cell envelope"/>
    <property type="evidence" value="ECO:0007669"/>
    <property type="project" value="UniProtKB-SubCell"/>
</dbReference>
<sequence>MPIGNSKEPARSRRLAGLLVAAVLALGGQPAGAAEIHLDAPAPTPPAEVAKFEPIAPGSAKGLTLGFTQLILGVPFTDALQRGMEKASETAGFKLVTCDSKMDAATALACVRQFKTQNVNGLITFQADAAAAANICAEGPQVPVIAIDIEQKPCETAFVGAANSYAGEIVGHELGMYFAKNFNCEYDAFVSLESTAVGVVNDQRMGGIRKAFEAVCGPVKNLRIIDTGAGGQADAAQRQFTDTLTALPGAGKIITVGINEDVITAALAAARTQGRNQDLYLGVQNFDPDNCQIWTAPHFIATAAYFPERYADLIVPNLVKAIKGEKINSQILVPHELITPANVAQIYPEYACK</sequence>
<dbReference type="Gene3D" id="3.40.50.2300">
    <property type="match status" value="2"/>
</dbReference>
<dbReference type="SUPFAM" id="SSF53822">
    <property type="entry name" value="Periplasmic binding protein-like I"/>
    <property type="match status" value="1"/>
</dbReference>
<reference evidence="6 7" key="1">
    <citation type="submission" date="2016-08" db="EMBL/GenBank/DDBJ databases">
        <authorList>
            <person name="Seilhamer J.J."/>
        </authorList>
    </citation>
    <scope>NUCLEOTIDE SEQUENCE [LARGE SCALE GENOMIC DNA]</scope>
    <source>
        <strain evidence="6 7">HBR26</strain>
    </source>
</reference>
<comment type="similarity">
    <text evidence="2">Belongs to the bacterial solute-binding protein 2 family.</text>
</comment>
<evidence type="ECO:0000313" key="6">
    <source>
        <dbReference type="EMBL" id="SCB58840.1"/>
    </source>
</evidence>
<evidence type="ECO:0000256" key="2">
    <source>
        <dbReference type="ARBA" id="ARBA00007639"/>
    </source>
</evidence>